<keyword evidence="4" id="KW-1185">Reference proteome</keyword>
<dbReference type="AlphaFoldDB" id="A0A6I2FFB1"/>
<evidence type="ECO:0000313" key="3">
    <source>
        <dbReference type="EMBL" id="MRG59698.1"/>
    </source>
</evidence>
<name>A0A6I2FFB1_9MICO</name>
<dbReference type="RefSeq" id="WP_153684140.1">
    <property type="nucleotide sequence ID" value="NZ_WJIF01000003.1"/>
</dbReference>
<protein>
    <submittedName>
        <fullName evidence="3">Uncharacterized protein</fullName>
    </submittedName>
</protein>
<dbReference type="EMBL" id="WJIF01000003">
    <property type="protein sequence ID" value="MRG59698.1"/>
    <property type="molecule type" value="Genomic_DNA"/>
</dbReference>
<feature type="compositionally biased region" description="Basic and acidic residues" evidence="1">
    <location>
        <begin position="115"/>
        <end position="131"/>
    </location>
</feature>
<keyword evidence="2" id="KW-0472">Membrane</keyword>
<gene>
    <name evidence="3" type="ORF">GE115_07420</name>
</gene>
<organism evidence="3 4">
    <name type="scientific">Agromyces agglutinans</name>
    <dbReference type="NCBI Taxonomy" id="2662258"/>
    <lineage>
        <taxon>Bacteria</taxon>
        <taxon>Bacillati</taxon>
        <taxon>Actinomycetota</taxon>
        <taxon>Actinomycetes</taxon>
        <taxon>Micrococcales</taxon>
        <taxon>Microbacteriaceae</taxon>
        <taxon>Agromyces</taxon>
    </lineage>
</organism>
<proteinExistence type="predicted"/>
<feature type="region of interest" description="Disordered" evidence="1">
    <location>
        <begin position="111"/>
        <end position="131"/>
    </location>
</feature>
<keyword evidence="2" id="KW-1133">Transmembrane helix</keyword>
<evidence type="ECO:0000256" key="2">
    <source>
        <dbReference type="SAM" id="Phobius"/>
    </source>
</evidence>
<reference evidence="3 4" key="1">
    <citation type="submission" date="2019-10" db="EMBL/GenBank/DDBJ databases">
        <authorList>
            <person name="Nie G."/>
            <person name="Ming H."/>
            <person name="Yi B."/>
        </authorList>
    </citation>
    <scope>NUCLEOTIDE SEQUENCE [LARGE SCALE GENOMIC DNA]</scope>
    <source>
        <strain evidence="3 4">CFH 90414</strain>
    </source>
</reference>
<dbReference type="Proteomes" id="UP000431080">
    <property type="component" value="Unassembled WGS sequence"/>
</dbReference>
<keyword evidence="2" id="KW-0812">Transmembrane</keyword>
<comment type="caution">
    <text evidence="3">The sequence shown here is derived from an EMBL/GenBank/DDBJ whole genome shotgun (WGS) entry which is preliminary data.</text>
</comment>
<evidence type="ECO:0000313" key="4">
    <source>
        <dbReference type="Proteomes" id="UP000431080"/>
    </source>
</evidence>
<accession>A0A6I2FFB1</accession>
<sequence>MIGRWLPVASLACLALIGILGLQAVVRSITDIDRANMNLSWSGDEPPPEIVEMWLWRDFGYLIAMPAFATLFAASLLALAVIGARFPAARIAERIAERRADAVADQWAGPVSGLDAHDERSRVGAEPGAHH</sequence>
<feature type="transmembrane region" description="Helical" evidence="2">
    <location>
        <begin position="59"/>
        <end position="84"/>
    </location>
</feature>
<evidence type="ECO:0000256" key="1">
    <source>
        <dbReference type="SAM" id="MobiDB-lite"/>
    </source>
</evidence>